<dbReference type="Proteomes" id="UP000001208">
    <property type="component" value="Chromosome"/>
</dbReference>
<dbReference type="OrthoDB" id="9799090at2"/>
<keyword evidence="4 10" id="KW-1133">Transmembrane helix</keyword>
<keyword evidence="3 10" id="KW-0812">Transmembrane</keyword>
<evidence type="ECO:0000256" key="2">
    <source>
        <dbReference type="ARBA" id="ARBA00022448"/>
    </source>
</evidence>
<keyword evidence="14" id="KW-1185">Reference proteome</keyword>
<keyword evidence="8" id="KW-0325">Glycoprotein</keyword>
<evidence type="ECO:0000256" key="5">
    <source>
        <dbReference type="ARBA" id="ARBA00023065"/>
    </source>
</evidence>
<dbReference type="AlphaFoldDB" id="B3QVL1"/>
<dbReference type="InterPro" id="IPR015683">
    <property type="entry name" value="Ionotropic_Glu_rcpt"/>
</dbReference>
<dbReference type="InterPro" id="IPR001638">
    <property type="entry name" value="Solute-binding_3/MltF_N"/>
</dbReference>
<organism evidence="13 14">
    <name type="scientific">Chloroherpeton thalassium (strain ATCC 35110 / GB-78)</name>
    <dbReference type="NCBI Taxonomy" id="517418"/>
    <lineage>
        <taxon>Bacteria</taxon>
        <taxon>Pseudomonadati</taxon>
        <taxon>Chlorobiota</taxon>
        <taxon>Chlorobiia</taxon>
        <taxon>Chlorobiales</taxon>
        <taxon>Chloroherpetonaceae</taxon>
        <taxon>Chloroherpeton</taxon>
    </lineage>
</organism>
<evidence type="ECO:0000256" key="3">
    <source>
        <dbReference type="ARBA" id="ARBA00022692"/>
    </source>
</evidence>
<evidence type="ECO:0000256" key="6">
    <source>
        <dbReference type="ARBA" id="ARBA00023136"/>
    </source>
</evidence>
<feature type="transmembrane region" description="Helical" evidence="10">
    <location>
        <begin position="243"/>
        <end position="267"/>
    </location>
</feature>
<dbReference type="SUPFAM" id="SSF53850">
    <property type="entry name" value="Periplasmic binding protein-like II"/>
    <property type="match status" value="1"/>
</dbReference>
<evidence type="ECO:0000256" key="9">
    <source>
        <dbReference type="ARBA" id="ARBA00023303"/>
    </source>
</evidence>
<comment type="subcellular location">
    <subcellularLocation>
        <location evidence="1">Membrane</location>
        <topology evidence="1">Multi-pass membrane protein</topology>
    </subcellularLocation>
</comment>
<evidence type="ECO:0000256" key="7">
    <source>
        <dbReference type="ARBA" id="ARBA00023170"/>
    </source>
</evidence>
<dbReference type="InterPro" id="IPR001320">
    <property type="entry name" value="Iontro_rcpt_C"/>
</dbReference>
<feature type="domain" description="Solute-binding protein family 3/N-terminal" evidence="11">
    <location>
        <begin position="68"/>
        <end position="394"/>
    </location>
</feature>
<feature type="transmembrane region" description="Helical" evidence="10">
    <location>
        <begin position="39"/>
        <end position="59"/>
    </location>
</feature>
<dbReference type="SMART" id="SM00079">
    <property type="entry name" value="PBPe"/>
    <property type="match status" value="1"/>
</dbReference>
<dbReference type="STRING" id="517418.Ctha_2160"/>
<evidence type="ECO:0000259" key="11">
    <source>
        <dbReference type="SMART" id="SM00062"/>
    </source>
</evidence>
<dbReference type="SUPFAM" id="SSF81324">
    <property type="entry name" value="Voltage-gated potassium channels"/>
    <property type="match status" value="1"/>
</dbReference>
<evidence type="ECO:0000256" key="10">
    <source>
        <dbReference type="SAM" id="Phobius"/>
    </source>
</evidence>
<dbReference type="KEGG" id="cts:Ctha_2160"/>
<dbReference type="GO" id="GO:0015276">
    <property type="term" value="F:ligand-gated monoatomic ion channel activity"/>
    <property type="evidence" value="ECO:0007669"/>
    <property type="project" value="InterPro"/>
</dbReference>
<keyword evidence="5" id="KW-0406">Ion transport</keyword>
<evidence type="ECO:0000313" key="13">
    <source>
        <dbReference type="EMBL" id="ACF14611.1"/>
    </source>
</evidence>
<accession>B3QVL1</accession>
<evidence type="ECO:0000259" key="12">
    <source>
        <dbReference type="SMART" id="SM00079"/>
    </source>
</evidence>
<feature type="transmembrane region" description="Helical" evidence="10">
    <location>
        <begin position="172"/>
        <end position="198"/>
    </location>
</feature>
<keyword evidence="6 10" id="KW-0472">Membrane</keyword>
<dbReference type="Gene3D" id="3.40.190.10">
    <property type="entry name" value="Periplasmic binding protein-like II"/>
    <property type="match status" value="2"/>
</dbReference>
<keyword evidence="7" id="KW-0675">Receptor</keyword>
<evidence type="ECO:0000256" key="1">
    <source>
        <dbReference type="ARBA" id="ARBA00004141"/>
    </source>
</evidence>
<dbReference type="GO" id="GO:0016020">
    <property type="term" value="C:membrane"/>
    <property type="evidence" value="ECO:0007669"/>
    <property type="project" value="UniProtKB-SubCell"/>
</dbReference>
<evidence type="ECO:0000256" key="4">
    <source>
        <dbReference type="ARBA" id="ARBA00022989"/>
    </source>
</evidence>
<dbReference type="EMBL" id="CP001100">
    <property type="protein sequence ID" value="ACF14611.1"/>
    <property type="molecule type" value="Genomic_DNA"/>
</dbReference>
<dbReference type="eggNOG" id="COG0834">
    <property type="taxonomic scope" value="Bacteria"/>
</dbReference>
<keyword evidence="2" id="KW-0813">Transport</keyword>
<gene>
    <name evidence="13" type="ordered locus">Ctha_2160</name>
</gene>
<dbReference type="HOGENOM" id="CLU_019602_21_0_10"/>
<dbReference type="Pfam" id="PF00497">
    <property type="entry name" value="SBP_bac_3"/>
    <property type="match status" value="1"/>
</dbReference>
<feature type="transmembrane region" description="Helical" evidence="10">
    <location>
        <begin position="210"/>
        <end position="231"/>
    </location>
</feature>
<evidence type="ECO:0000313" key="14">
    <source>
        <dbReference type="Proteomes" id="UP000001208"/>
    </source>
</evidence>
<keyword evidence="9" id="KW-0407">Ion channel</keyword>
<sequence length="395" mass="44258">MLEKRLRREVAVVFLFYNLKKWSSGILEASKTARTDFSMCKNIVSVIAIILFANFPALANSAYDENKMLIIATKEAAPFSIKTDEGWCGISIELWQQICRDLGIHYEFKEMGLEEMLEAVSHGKVDAAVAAITITKEREEAFNFSHPYYTTGLGIATKKKNEGRWMSIVKQFFSGSFLSVVGVLSVILLLTGIFIWFFERKKNPEQFGEKPIEGIGAGFWWAAVTMTTVGYGDKAPVTFGGRLVALVWMFAGLIFISSFTAAITTALTVDELGSVIHGPNDLFKVRVGTVAGSTSEKYLIQKHIGYKKYHSIDGCLASLKQDNIDAVVYDEPIIRYLISKEDATELKVLENTFKKQYYAFAIPAGSPLEESLNRKLAEIIGSQEWRDLLYKYMGQ</sequence>
<dbReference type="Gene3D" id="1.10.287.70">
    <property type="match status" value="1"/>
</dbReference>
<dbReference type="Pfam" id="PF00060">
    <property type="entry name" value="Lig_chan"/>
    <property type="match status" value="1"/>
</dbReference>
<dbReference type="SMART" id="SM00062">
    <property type="entry name" value="PBPb"/>
    <property type="match status" value="1"/>
</dbReference>
<protein>
    <submittedName>
        <fullName evidence="13">Extracellular solute-binding protein family 3</fullName>
    </submittedName>
</protein>
<evidence type="ECO:0000256" key="8">
    <source>
        <dbReference type="ARBA" id="ARBA00023180"/>
    </source>
</evidence>
<feature type="domain" description="Ionotropic glutamate receptor C-terminal" evidence="12">
    <location>
        <begin position="68"/>
        <end position="387"/>
    </location>
</feature>
<dbReference type="PANTHER" id="PTHR18966">
    <property type="entry name" value="IONOTROPIC GLUTAMATE RECEPTOR"/>
    <property type="match status" value="1"/>
</dbReference>
<name>B3QVL1_CHLT3</name>
<proteinExistence type="predicted"/>
<dbReference type="Gene3D" id="1.20.5.110">
    <property type="match status" value="1"/>
</dbReference>
<reference evidence="13 14" key="1">
    <citation type="submission" date="2008-06" db="EMBL/GenBank/DDBJ databases">
        <title>Complete sequence of Chloroherpeton thalassium ATCC 35110.</title>
        <authorList>
            <consortium name="US DOE Joint Genome Institute"/>
            <person name="Lucas S."/>
            <person name="Copeland A."/>
            <person name="Lapidus A."/>
            <person name="Glavina del Rio T."/>
            <person name="Dalin E."/>
            <person name="Tice H."/>
            <person name="Bruce D."/>
            <person name="Goodwin L."/>
            <person name="Pitluck S."/>
            <person name="Schmutz J."/>
            <person name="Larimer F."/>
            <person name="Land M."/>
            <person name="Hauser L."/>
            <person name="Kyrpides N."/>
            <person name="Mikhailova N."/>
            <person name="Liu Z."/>
            <person name="Li T."/>
            <person name="Zhao F."/>
            <person name="Overmann J."/>
            <person name="Bryant D.A."/>
            <person name="Richardson P."/>
        </authorList>
    </citation>
    <scope>NUCLEOTIDE SEQUENCE [LARGE SCALE GENOMIC DNA]</scope>
    <source>
        <strain evidence="14">ATCC 35110 / GB-78</strain>
    </source>
</reference>